<dbReference type="STRING" id="946333.A4W93_17395"/>
<dbReference type="AlphaFoldDB" id="A0A1W6LBA7"/>
<evidence type="ECO:0000313" key="2">
    <source>
        <dbReference type="Proteomes" id="UP000193427"/>
    </source>
</evidence>
<evidence type="ECO:0000313" key="1">
    <source>
        <dbReference type="EMBL" id="ARN21526.1"/>
    </source>
</evidence>
<protein>
    <submittedName>
        <fullName evidence="1">Uncharacterized protein</fullName>
    </submittedName>
</protein>
<keyword evidence="2" id="KW-1185">Reference proteome</keyword>
<dbReference type="Proteomes" id="UP000193427">
    <property type="component" value="Chromosome"/>
</dbReference>
<gene>
    <name evidence="1" type="ORF">A4W93_17395</name>
</gene>
<sequence>MPATRKRALRAIDPDEAARHHELLRGLFAAEVEFRRRLAHDDLGDADWDPAWGEDDDYFENVYWCAWLLFLVGNPADVPAMWRAKYDVEFDLQCGFDIENMLGAGPGRTVAWLRDQGFQEMADGLAHWCEDDSTERLARWSDERRRYFLGS</sequence>
<accession>A0A1W6LBA7</accession>
<organism evidence="1 2">
    <name type="scientific">Piscinibacter gummiphilus</name>
    <dbReference type="NCBI Taxonomy" id="946333"/>
    <lineage>
        <taxon>Bacteria</taxon>
        <taxon>Pseudomonadati</taxon>
        <taxon>Pseudomonadota</taxon>
        <taxon>Betaproteobacteria</taxon>
        <taxon>Burkholderiales</taxon>
        <taxon>Sphaerotilaceae</taxon>
        <taxon>Piscinibacter</taxon>
    </lineage>
</organism>
<dbReference type="EMBL" id="CP015118">
    <property type="protein sequence ID" value="ARN21526.1"/>
    <property type="molecule type" value="Genomic_DNA"/>
</dbReference>
<proteinExistence type="predicted"/>
<dbReference type="RefSeq" id="WP_085751818.1">
    <property type="nucleotide sequence ID" value="NZ_BSPR01000013.1"/>
</dbReference>
<dbReference type="KEGG" id="rgu:A4W93_17395"/>
<name>A0A1W6LBA7_9BURK</name>
<reference evidence="1 2" key="1">
    <citation type="submission" date="2016-04" db="EMBL/GenBank/DDBJ databases">
        <title>Complete genome sequence of natural rubber-degrading, novel Gram-negative bacterium, Rhizobacter gummiphilus strain NS21.</title>
        <authorList>
            <person name="Tabata M."/>
            <person name="Kasai D."/>
            <person name="Fukuda M."/>
        </authorList>
    </citation>
    <scope>NUCLEOTIDE SEQUENCE [LARGE SCALE GENOMIC DNA]</scope>
    <source>
        <strain evidence="1 2">NS21</strain>
    </source>
</reference>